<evidence type="ECO:0000313" key="1">
    <source>
        <dbReference type="EMBL" id="KIM34226.1"/>
    </source>
</evidence>
<dbReference type="PANTHER" id="PTHR31252">
    <property type="entry name" value="DUF4419 DOMAIN-CONTAINING PROTEIN"/>
    <property type="match status" value="1"/>
</dbReference>
<feature type="non-terminal residue" evidence="1">
    <location>
        <position position="1"/>
    </location>
</feature>
<accession>A0A0C3BS63</accession>
<gene>
    <name evidence="1" type="ORF">M408DRAFT_59513</name>
</gene>
<evidence type="ECO:0000313" key="2">
    <source>
        <dbReference type="Proteomes" id="UP000054097"/>
    </source>
</evidence>
<dbReference type="Proteomes" id="UP000054097">
    <property type="component" value="Unassembled WGS sequence"/>
</dbReference>
<keyword evidence="2" id="KW-1185">Reference proteome</keyword>
<dbReference type="InterPro" id="IPR025533">
    <property type="entry name" value="DUF4419"/>
</dbReference>
<name>A0A0C3BS63_SERVB</name>
<dbReference type="PANTHER" id="PTHR31252:SF11">
    <property type="entry name" value="DUF4419 DOMAIN-CONTAINING PROTEIN"/>
    <property type="match status" value="1"/>
</dbReference>
<dbReference type="HOGENOM" id="CLU_444539_0_0_1"/>
<dbReference type="Gene3D" id="1.20.120.1060">
    <property type="match status" value="1"/>
</dbReference>
<dbReference type="OrthoDB" id="9978173at2759"/>
<reference evidence="1 2" key="1">
    <citation type="submission" date="2014-04" db="EMBL/GenBank/DDBJ databases">
        <authorList>
            <consortium name="DOE Joint Genome Institute"/>
            <person name="Kuo A."/>
            <person name="Zuccaro A."/>
            <person name="Kohler A."/>
            <person name="Nagy L.G."/>
            <person name="Floudas D."/>
            <person name="Copeland A."/>
            <person name="Barry K.W."/>
            <person name="Cichocki N."/>
            <person name="Veneault-Fourrey C."/>
            <person name="LaButti K."/>
            <person name="Lindquist E.A."/>
            <person name="Lipzen A."/>
            <person name="Lundell T."/>
            <person name="Morin E."/>
            <person name="Murat C."/>
            <person name="Sun H."/>
            <person name="Tunlid A."/>
            <person name="Henrissat B."/>
            <person name="Grigoriev I.V."/>
            <person name="Hibbett D.S."/>
            <person name="Martin F."/>
            <person name="Nordberg H.P."/>
            <person name="Cantor M.N."/>
            <person name="Hua S.X."/>
        </authorList>
    </citation>
    <scope>NUCLEOTIDE SEQUENCE [LARGE SCALE GENOMIC DNA]</scope>
    <source>
        <strain evidence="1 2">MAFF 305830</strain>
    </source>
</reference>
<organism evidence="1 2">
    <name type="scientific">Serendipita vermifera MAFF 305830</name>
    <dbReference type="NCBI Taxonomy" id="933852"/>
    <lineage>
        <taxon>Eukaryota</taxon>
        <taxon>Fungi</taxon>
        <taxon>Dikarya</taxon>
        <taxon>Basidiomycota</taxon>
        <taxon>Agaricomycotina</taxon>
        <taxon>Agaricomycetes</taxon>
        <taxon>Sebacinales</taxon>
        <taxon>Serendipitaceae</taxon>
        <taxon>Serendipita</taxon>
    </lineage>
</organism>
<dbReference type="EMBL" id="KN824277">
    <property type="protein sequence ID" value="KIM34226.1"/>
    <property type="molecule type" value="Genomic_DNA"/>
</dbReference>
<dbReference type="AlphaFoldDB" id="A0A0C3BS63"/>
<proteinExistence type="predicted"/>
<protein>
    <submittedName>
        <fullName evidence="1">Uncharacterized protein</fullName>
    </submittedName>
</protein>
<reference evidence="2" key="2">
    <citation type="submission" date="2015-01" db="EMBL/GenBank/DDBJ databases">
        <title>Evolutionary Origins and Diversification of the Mycorrhizal Mutualists.</title>
        <authorList>
            <consortium name="DOE Joint Genome Institute"/>
            <consortium name="Mycorrhizal Genomics Consortium"/>
            <person name="Kohler A."/>
            <person name="Kuo A."/>
            <person name="Nagy L.G."/>
            <person name="Floudas D."/>
            <person name="Copeland A."/>
            <person name="Barry K.W."/>
            <person name="Cichocki N."/>
            <person name="Veneault-Fourrey C."/>
            <person name="LaButti K."/>
            <person name="Lindquist E.A."/>
            <person name="Lipzen A."/>
            <person name="Lundell T."/>
            <person name="Morin E."/>
            <person name="Murat C."/>
            <person name="Riley R."/>
            <person name="Ohm R."/>
            <person name="Sun H."/>
            <person name="Tunlid A."/>
            <person name="Henrissat B."/>
            <person name="Grigoriev I.V."/>
            <person name="Hibbett D.S."/>
            <person name="Martin F."/>
        </authorList>
    </citation>
    <scope>NUCLEOTIDE SEQUENCE [LARGE SCALE GENOMIC DNA]</scope>
    <source>
        <strain evidence="2">MAFF 305830</strain>
    </source>
</reference>
<sequence length="615" mass="68609">SMGRYFSYGCMLMCGIPSVTLLGEKEDYLSILHRTERLAEFGEEPATFARLLQPVLKEFSDTFDAATVNQDFWSRICHYQSGGSGPSYLGGWITAFAVWSDKGKWQGGSLADIAKPVNTNGYFFPSRESSGTNFDSSEQSPWGPPPPLAWAGLRYPVIETDSIPNGSCDVDVELDDNGAKFECKMVAGHVGYTVSARDEKMDTVQPDAHWFIACCDLASLTMPITFKIADKDAEEVYFGHGEKKALDPQKVVSQVWRRDGTVCQEMLQSSYQTDETFIPSTNGFVRTLLQAYNQHHHLIIRPDDLWISILSQMNLYINAHAEELRSKFVAHEGKRELEIIVGGTRYTVDFGKLVQMLGDLLKKNINDPSLHDWVIPQFSTTTPSDTVVCCVMMMSSLKSYFSYKITLRCGIPSVTLLGEKEDYLSILKRIERLHEFGTEPAAFARLLRPVVAEFCGAFDAVESGGVPNQDFWGRMCHYYPGGSGPSYLGGWMSVFSVWDGKGKWQGGKLEDIEKSLTSVKRNDWDPPEPLVMEGLRYPVIDTGDIPDGFCDVDVKLDDNGELFDCIMVAGHVGSRASAQGPVMNTLQPSSEWFIFIKKDVEKVSQVKGGPGMRRR</sequence>
<dbReference type="Pfam" id="PF14388">
    <property type="entry name" value="DUF4419"/>
    <property type="match status" value="2"/>
</dbReference>
<dbReference type="STRING" id="933852.A0A0C3BS63"/>